<protein>
    <submittedName>
        <fullName evidence="1">Uncharacterized protein</fullName>
    </submittedName>
</protein>
<proteinExistence type="predicted"/>
<reference evidence="1" key="1">
    <citation type="journal article" date="2023" name="Int. J. Syst. Evol. Microbiol.">
        <title>Methylocystis iwaonis sp. nov., a type II methane-oxidizing bacterium from surface soil of a rice paddy field in Japan, and emended description of the genus Methylocystis (ex Whittenbury et al. 1970) Bowman et al. 1993.</title>
        <authorList>
            <person name="Kaise H."/>
            <person name="Sawadogo J.B."/>
            <person name="Alam M.S."/>
            <person name="Ueno C."/>
            <person name="Dianou D."/>
            <person name="Shinjo R."/>
            <person name="Asakawa S."/>
        </authorList>
    </citation>
    <scope>NUCLEOTIDE SEQUENCE</scope>
    <source>
        <strain evidence="1">LMG27198</strain>
    </source>
</reference>
<name>A0A9W6GRX1_9HYPH</name>
<gene>
    <name evidence="1" type="ORF">LMG27198_09080</name>
</gene>
<dbReference type="RefSeq" id="WP_281800812.1">
    <property type="nucleotide sequence ID" value="NZ_BSEC01000001.1"/>
</dbReference>
<accession>A0A9W6GRX1</accession>
<evidence type="ECO:0000313" key="1">
    <source>
        <dbReference type="EMBL" id="GLI91916.1"/>
    </source>
</evidence>
<evidence type="ECO:0000313" key="2">
    <source>
        <dbReference type="Proteomes" id="UP001144323"/>
    </source>
</evidence>
<keyword evidence="2" id="KW-1185">Reference proteome</keyword>
<dbReference type="AlphaFoldDB" id="A0A9W6GRX1"/>
<comment type="caution">
    <text evidence="1">The sequence shown here is derived from an EMBL/GenBank/DDBJ whole genome shotgun (WGS) entry which is preliminary data.</text>
</comment>
<dbReference type="Proteomes" id="UP001144323">
    <property type="component" value="Unassembled WGS sequence"/>
</dbReference>
<organism evidence="1 2">
    <name type="scientific">Methylocystis echinoides</name>
    <dbReference type="NCBI Taxonomy" id="29468"/>
    <lineage>
        <taxon>Bacteria</taxon>
        <taxon>Pseudomonadati</taxon>
        <taxon>Pseudomonadota</taxon>
        <taxon>Alphaproteobacteria</taxon>
        <taxon>Hyphomicrobiales</taxon>
        <taxon>Methylocystaceae</taxon>
        <taxon>Methylocystis</taxon>
    </lineage>
</organism>
<dbReference type="EMBL" id="BSEC01000001">
    <property type="protein sequence ID" value="GLI91916.1"/>
    <property type="molecule type" value="Genomic_DNA"/>
</dbReference>
<sequence>MRGKGGLSPAGSGGAEPYIIRMYRQRQTPEEAAAKRAYIARGQRIRSGETPGLLTADGKAIRPEIRELIDAALAKNGAVRPGADKETR</sequence>